<dbReference type="EMBL" id="JACAZF010000008">
    <property type="protein sequence ID" value="KAF7297274.1"/>
    <property type="molecule type" value="Genomic_DNA"/>
</dbReference>
<sequence length="593" mass="68523">MTTIVDFLNSGHDSTPHYEVECNHSSTSMKLDLEGITFQPTPAFYQKHVAAFRFKPYPQYNRPQITLVQKYVDPVFDIFHTYLRSADDSAQFTYECETLQDWDCVRINKVDGDEKKLHTVIHFLSLGNICWGGILPPRKAVHRSVTSDFLEHFLDTFFSEHEQQPRYFLITDGHGIMVLTTMEHWKNIMRAAQVWLFPASNGPNSLRHTLCLLLCQMPRSTNYPTIFDPSPWRKFFHGALNVQREAEQPISPPVKPLRFKDFDRYTLQRSLPDMELFLDWTAKEAARLSERPVIPGMSFTVDTNAFQREEKGWRCRFPNQPMPAQTKDFVGRRPRPRSTTIDQLLASQHALEFEVTEVIRHKPNTFSQVFFGVLRSSDGNVSPKICLKLFVDAMFPVDEDGLLNEFVTTQPPFRLGSLHYPEDLVRREEAAYERLQKHQGTLIPYCYGFHRFAMQDSLNAYGVLLEAIPGSSLTQVDPLKWELDVQQSFMCHLRECQRALLYAGVDQRDYHGGQILLPNGHQYRPETDSIVLIDFAFAVQRFGDEQLPNIAATLMGQGIGVLMSLLKHICHPDATMKTAFREFAHRSMHIQEW</sequence>
<dbReference type="InterPro" id="IPR011009">
    <property type="entry name" value="Kinase-like_dom_sf"/>
</dbReference>
<dbReference type="AlphaFoldDB" id="A0A8H6SD73"/>
<name>A0A8H6SD73_9AGAR</name>
<dbReference type="Proteomes" id="UP000636479">
    <property type="component" value="Unassembled WGS sequence"/>
</dbReference>
<keyword evidence="2" id="KW-1185">Reference proteome</keyword>
<comment type="caution">
    <text evidence="1">The sequence shown here is derived from an EMBL/GenBank/DDBJ whole genome shotgun (WGS) entry which is preliminary data.</text>
</comment>
<gene>
    <name evidence="1" type="ORF">MIND_00960600</name>
</gene>
<proteinExistence type="predicted"/>
<dbReference type="OrthoDB" id="3138711at2759"/>
<protein>
    <submittedName>
        <fullName evidence="1">Uncharacterized protein</fullName>
    </submittedName>
</protein>
<dbReference type="SUPFAM" id="SSF56112">
    <property type="entry name" value="Protein kinase-like (PK-like)"/>
    <property type="match status" value="1"/>
</dbReference>
<dbReference type="RefSeq" id="XP_037217633.1">
    <property type="nucleotide sequence ID" value="XM_037366221.1"/>
</dbReference>
<evidence type="ECO:0000313" key="1">
    <source>
        <dbReference type="EMBL" id="KAF7297274.1"/>
    </source>
</evidence>
<evidence type="ECO:0000313" key="2">
    <source>
        <dbReference type="Proteomes" id="UP000636479"/>
    </source>
</evidence>
<accession>A0A8H6SD73</accession>
<dbReference type="GeneID" id="59348737"/>
<reference evidence="1" key="1">
    <citation type="submission" date="2020-05" db="EMBL/GenBank/DDBJ databases">
        <title>Mycena genomes resolve the evolution of fungal bioluminescence.</title>
        <authorList>
            <person name="Tsai I.J."/>
        </authorList>
    </citation>
    <scope>NUCLEOTIDE SEQUENCE</scope>
    <source>
        <strain evidence="1">171206Taipei</strain>
    </source>
</reference>
<organism evidence="1 2">
    <name type="scientific">Mycena indigotica</name>
    <dbReference type="NCBI Taxonomy" id="2126181"/>
    <lineage>
        <taxon>Eukaryota</taxon>
        <taxon>Fungi</taxon>
        <taxon>Dikarya</taxon>
        <taxon>Basidiomycota</taxon>
        <taxon>Agaricomycotina</taxon>
        <taxon>Agaricomycetes</taxon>
        <taxon>Agaricomycetidae</taxon>
        <taxon>Agaricales</taxon>
        <taxon>Marasmiineae</taxon>
        <taxon>Mycenaceae</taxon>
        <taxon>Mycena</taxon>
    </lineage>
</organism>